<feature type="domain" description="DhaK" evidence="2">
    <location>
        <begin position="5"/>
        <end position="310"/>
    </location>
</feature>
<dbReference type="GO" id="GO:0019563">
    <property type="term" value="P:glycerol catabolic process"/>
    <property type="evidence" value="ECO:0007669"/>
    <property type="project" value="TreeGrafter"/>
</dbReference>
<keyword evidence="4" id="KW-1185">Reference proteome</keyword>
<comment type="caution">
    <text evidence="3">The sequence shown here is derived from an EMBL/GenBank/DDBJ whole genome shotgun (WGS) entry which is preliminary data.</text>
</comment>
<evidence type="ECO:0008006" key="5">
    <source>
        <dbReference type="Google" id="ProtNLM"/>
    </source>
</evidence>
<evidence type="ECO:0000313" key="3">
    <source>
        <dbReference type="EMBL" id="CAD8126692.1"/>
    </source>
</evidence>
<reference evidence="3" key="1">
    <citation type="submission" date="2021-01" db="EMBL/GenBank/DDBJ databases">
        <authorList>
            <consortium name="Genoscope - CEA"/>
            <person name="William W."/>
        </authorList>
    </citation>
    <scope>NUCLEOTIDE SEQUENCE</scope>
</reference>
<dbReference type="EMBL" id="CAJJDN010000169">
    <property type="protein sequence ID" value="CAD8126692.1"/>
    <property type="molecule type" value="Genomic_DNA"/>
</dbReference>
<dbReference type="Proteomes" id="UP000692954">
    <property type="component" value="Unassembled WGS sequence"/>
</dbReference>
<protein>
    <recommendedName>
        <fullName evidence="5">Dihydroxyacetone kinase</fullName>
    </recommendedName>
</protein>
<evidence type="ECO:0000259" key="1">
    <source>
        <dbReference type="PROSITE" id="PS51480"/>
    </source>
</evidence>
<dbReference type="PANTHER" id="PTHR28629:SF4">
    <property type="entry name" value="TRIOKINASE_FMN CYCLASE"/>
    <property type="match status" value="1"/>
</dbReference>
<dbReference type="PANTHER" id="PTHR28629">
    <property type="entry name" value="TRIOKINASE/FMN CYCLASE"/>
    <property type="match status" value="1"/>
</dbReference>
<dbReference type="Pfam" id="PF02733">
    <property type="entry name" value="Dak1"/>
    <property type="match status" value="1"/>
</dbReference>
<gene>
    <name evidence="3" type="ORF">PSON_ATCC_30995.1.T1690090</name>
</gene>
<name>A0A8S1RHE2_9CILI</name>
<organism evidence="3 4">
    <name type="scientific">Paramecium sonneborni</name>
    <dbReference type="NCBI Taxonomy" id="65129"/>
    <lineage>
        <taxon>Eukaryota</taxon>
        <taxon>Sar</taxon>
        <taxon>Alveolata</taxon>
        <taxon>Ciliophora</taxon>
        <taxon>Intramacronucleata</taxon>
        <taxon>Oligohymenophorea</taxon>
        <taxon>Peniculida</taxon>
        <taxon>Parameciidae</taxon>
        <taxon>Paramecium</taxon>
    </lineage>
</organism>
<accession>A0A8S1RHE2</accession>
<sequence>MFINDPIDLVRNALSVICSLNDELTILPGTQVITLKNVPDHPSILCGGGSGHEPAHAGYVGSFIQAAVCGNVFTSPPYHYVQSAINYLNENNNNQGVLVIIKNYTGDIMNFTLAVQNCPNVNTRILIVNDDYAFEYDRRGLAGTVLLYKILSEAAKEMDLEQLYQLGITINQKLATIGVSLSSCTLPGQKQNYQFQYGTMEIGLGIHGEKGLTQQQLVSSQNIIQIMSKILSVTNQDELIVLLNNLGGTTDLEMNQLIYDLLQQNQRIKCLIWGRAMTSLEMHGISLTVLKNDDEKIFEWASKQSPNLNVVINPKLKIYSFETIQQIQGIPLTKKQVQKVRYICQELIKEEDQFNYYDKQVGDGDFGQSIKNGCLGLLELGEHLNLEQIGDKLAKCMGGSSGPILGCFIFGLSSQVKDPENDTEEQWNKGVAEGIKRIKQLGRANLGDRTLLDVLEPVYNQYILEGKPFKENLSNLISYAKIQAQLATNLKARKGRSRYLAGKEIGQKEPGCEFIVKLLELFLNQ</sequence>
<proteinExistence type="predicted"/>
<evidence type="ECO:0000313" key="4">
    <source>
        <dbReference type="Proteomes" id="UP000692954"/>
    </source>
</evidence>
<feature type="domain" description="DhaL" evidence="1">
    <location>
        <begin position="334"/>
        <end position="524"/>
    </location>
</feature>
<dbReference type="InterPro" id="IPR050861">
    <property type="entry name" value="Dihydroxyacetone_Kinase"/>
</dbReference>
<dbReference type="PROSITE" id="PS51481">
    <property type="entry name" value="DHAK"/>
    <property type="match status" value="1"/>
</dbReference>
<dbReference type="SMART" id="SM01120">
    <property type="entry name" value="Dak2"/>
    <property type="match status" value="1"/>
</dbReference>
<dbReference type="InterPro" id="IPR004007">
    <property type="entry name" value="DhaL_dom"/>
</dbReference>
<dbReference type="GO" id="GO:0005829">
    <property type="term" value="C:cytosol"/>
    <property type="evidence" value="ECO:0007669"/>
    <property type="project" value="TreeGrafter"/>
</dbReference>
<dbReference type="GO" id="GO:0004371">
    <property type="term" value="F:glycerone kinase activity"/>
    <property type="evidence" value="ECO:0007669"/>
    <property type="project" value="InterPro"/>
</dbReference>
<dbReference type="Pfam" id="PF02734">
    <property type="entry name" value="Dak2"/>
    <property type="match status" value="1"/>
</dbReference>
<evidence type="ECO:0000259" key="2">
    <source>
        <dbReference type="PROSITE" id="PS51481"/>
    </source>
</evidence>
<dbReference type="InterPro" id="IPR004006">
    <property type="entry name" value="DhaK_dom"/>
</dbReference>
<dbReference type="AlphaFoldDB" id="A0A8S1RHE2"/>
<dbReference type="PROSITE" id="PS51480">
    <property type="entry name" value="DHAL"/>
    <property type="match status" value="1"/>
</dbReference>
<dbReference type="OrthoDB" id="1724672at2759"/>